<comment type="caution">
    <text evidence="1">The sequence shown here is derived from an EMBL/GenBank/DDBJ whole genome shotgun (WGS) entry which is preliminary data.</text>
</comment>
<dbReference type="EMBL" id="JASBWR010000139">
    <property type="protein sequence ID" value="KAJ9092074.1"/>
    <property type="molecule type" value="Genomic_DNA"/>
</dbReference>
<accession>A0ACC2UYQ6</accession>
<evidence type="ECO:0000313" key="1">
    <source>
        <dbReference type="EMBL" id="KAJ9092074.1"/>
    </source>
</evidence>
<dbReference type="Proteomes" id="UP001241377">
    <property type="component" value="Unassembled WGS sequence"/>
</dbReference>
<evidence type="ECO:0000313" key="2">
    <source>
        <dbReference type="Proteomes" id="UP001241377"/>
    </source>
</evidence>
<name>A0ACC2UYQ6_9TREE</name>
<proteinExistence type="predicted"/>
<organism evidence="1 2">
    <name type="scientific">Naganishia cerealis</name>
    <dbReference type="NCBI Taxonomy" id="610337"/>
    <lineage>
        <taxon>Eukaryota</taxon>
        <taxon>Fungi</taxon>
        <taxon>Dikarya</taxon>
        <taxon>Basidiomycota</taxon>
        <taxon>Agaricomycotina</taxon>
        <taxon>Tremellomycetes</taxon>
        <taxon>Filobasidiales</taxon>
        <taxon>Filobasidiaceae</taxon>
        <taxon>Naganishia</taxon>
    </lineage>
</organism>
<gene>
    <name evidence="1" type="ORF">QFC19_008848</name>
</gene>
<keyword evidence="2" id="KW-1185">Reference proteome</keyword>
<protein>
    <submittedName>
        <fullName evidence="1">Uncharacterized protein</fullName>
    </submittedName>
</protein>
<sequence length="531" mass="53690">MRRVQSYSGTEEGRGGMAEGGSWNQEQGQGQGSAFTPDDVTTAPRSASMHPVPSYGVVPTTEGSGARSDAALISPTIFAVFGKDSRKSMEGSTTTSASTSGLVGPSIPFALRRASSDCQFTSTGSLSRGGVEHEGKQPWAKAGIFGGGFSSTTENSGSSTTGWSDSPTTTATSGGFGKQPSTPPKETANPVAVPTAIDVSNMSFNPGSPSNTNGQGSSTMMSTTPVRSSLGMGLRARANSGTRLRGSGAAFGNQTRHPPLPPSLRATLAADKDLPSSEIRSEALLQRVIFSNPDSLPMTPRPSRRHQQQIYSQFGTTVAAGGAAGNGTANGGLFGGNLNNSIYSGNGYAGRTTARPPRFLDSAASTIDSDDEDEMEDSSDEEAQFAVDDIMDLGGTGTGTGTGMGTGAGSRSGSGSGSASGSVMLGVAAASGATTSAGTEGGMEVDAPMTTSSNAPMGTGQGKLSNRTSMGSLRGFAGVDSEDSAGSGQASNKNMTAWRESPSSTSNRAQKRKVVLNSSWGVGPADSHLAE</sequence>
<reference evidence="1" key="1">
    <citation type="submission" date="2023-04" db="EMBL/GenBank/DDBJ databases">
        <title>Draft Genome sequencing of Naganishia species isolated from polar environments using Oxford Nanopore Technology.</title>
        <authorList>
            <person name="Leo P."/>
            <person name="Venkateswaran K."/>
        </authorList>
    </citation>
    <scope>NUCLEOTIDE SEQUENCE</scope>
    <source>
        <strain evidence="1">MNA-CCFEE 5261</strain>
    </source>
</reference>